<feature type="domain" description="Cell wall-active antibiotics response LiaF-like C-terminal" evidence="2">
    <location>
        <begin position="131"/>
        <end position="242"/>
    </location>
</feature>
<feature type="transmembrane region" description="Helical" evidence="1">
    <location>
        <begin position="57"/>
        <end position="75"/>
    </location>
</feature>
<dbReference type="InterPro" id="IPR024425">
    <property type="entry name" value="LiaF-like_C"/>
</dbReference>
<dbReference type="Pfam" id="PF09922">
    <property type="entry name" value="LiaF-like_C"/>
    <property type="match status" value="1"/>
</dbReference>
<evidence type="ECO:0000313" key="4">
    <source>
        <dbReference type="EMBL" id="SFA81613.1"/>
    </source>
</evidence>
<reference evidence="4 5" key="1">
    <citation type="submission" date="2016-10" db="EMBL/GenBank/DDBJ databases">
        <authorList>
            <person name="de Groot N.N."/>
        </authorList>
    </citation>
    <scope>NUCLEOTIDE SEQUENCE [LARGE SCALE GENOMIC DNA]</scope>
    <source>
        <strain evidence="4 5">CGMCC 1.3702</strain>
    </source>
</reference>
<evidence type="ECO:0000313" key="5">
    <source>
        <dbReference type="Proteomes" id="UP000198642"/>
    </source>
</evidence>
<protein>
    <submittedName>
        <fullName evidence="4">Lia operon protein LiaF</fullName>
    </submittedName>
</protein>
<sequence>MIRYILAIMLISFGVALALENIGVIDISVHHAWLYIYPIIFMIFGFKWIADRVRHRGGSWIFGSFFFIFGILLLMDRFDFITFQFGDVLKLWPLLIVYIGFTFIGSSKRMFVHRKVRTNMNHTDDTRFFSVGDQEYNRPNWKVEPMHLRRMAGDFYLDFSKAFIPEKEIPTTINSLAVDVHILMPENIAFRVEATVMAGEITAAAQKKDGINRTITYETPDYEKAIQKLNLFIKLQAGSIRVVNI</sequence>
<gene>
    <name evidence="4" type="ORF">SAMN04488072_10277</name>
</gene>
<dbReference type="NCBIfam" id="NF040535">
    <property type="entry name" value="LiaF_C_term"/>
    <property type="match status" value="1"/>
</dbReference>
<dbReference type="AlphaFoldDB" id="A0A1I0W0F2"/>
<dbReference type="STRING" id="237679.SAMN04488072_10277"/>
<dbReference type="RefSeq" id="WP_244535653.1">
    <property type="nucleotide sequence ID" value="NZ_FOJW01000002.1"/>
</dbReference>
<feature type="domain" description="LiaF transmembrane" evidence="3">
    <location>
        <begin position="6"/>
        <end position="109"/>
    </location>
</feature>
<feature type="transmembrane region" description="Helical" evidence="1">
    <location>
        <begin position="34"/>
        <end position="50"/>
    </location>
</feature>
<dbReference type="EMBL" id="FOJW01000002">
    <property type="protein sequence ID" value="SFA81613.1"/>
    <property type="molecule type" value="Genomic_DNA"/>
</dbReference>
<dbReference type="Proteomes" id="UP000198642">
    <property type="component" value="Unassembled WGS sequence"/>
</dbReference>
<feature type="transmembrane region" description="Helical" evidence="1">
    <location>
        <begin position="91"/>
        <end position="111"/>
    </location>
</feature>
<evidence type="ECO:0000256" key="1">
    <source>
        <dbReference type="SAM" id="Phobius"/>
    </source>
</evidence>
<dbReference type="InterPro" id="IPR054331">
    <property type="entry name" value="LiaF_TM"/>
</dbReference>
<dbReference type="InterPro" id="IPR047793">
    <property type="entry name" value="LiaF_C"/>
</dbReference>
<organism evidence="4 5">
    <name type="scientific">Lentibacillus halodurans</name>
    <dbReference type="NCBI Taxonomy" id="237679"/>
    <lineage>
        <taxon>Bacteria</taxon>
        <taxon>Bacillati</taxon>
        <taxon>Bacillota</taxon>
        <taxon>Bacilli</taxon>
        <taxon>Bacillales</taxon>
        <taxon>Bacillaceae</taxon>
        <taxon>Lentibacillus</taxon>
    </lineage>
</organism>
<dbReference type="PIRSF" id="PIRSF031509">
    <property type="entry name" value="Cell_wall_LiaF/YvqF"/>
    <property type="match status" value="1"/>
</dbReference>
<dbReference type="Pfam" id="PF22570">
    <property type="entry name" value="LiaF-TM"/>
    <property type="match status" value="1"/>
</dbReference>
<evidence type="ECO:0000259" key="2">
    <source>
        <dbReference type="Pfam" id="PF09922"/>
    </source>
</evidence>
<dbReference type="GO" id="GO:0016020">
    <property type="term" value="C:membrane"/>
    <property type="evidence" value="ECO:0007669"/>
    <property type="project" value="InterPro"/>
</dbReference>
<keyword evidence="5" id="KW-1185">Reference proteome</keyword>
<keyword evidence="1" id="KW-1133">Transmembrane helix</keyword>
<proteinExistence type="predicted"/>
<accession>A0A1I0W0F2</accession>
<keyword evidence="1" id="KW-0472">Membrane</keyword>
<evidence type="ECO:0000259" key="3">
    <source>
        <dbReference type="Pfam" id="PF22570"/>
    </source>
</evidence>
<dbReference type="InterPro" id="IPR016975">
    <property type="entry name" value="Cell_wall_LiaF"/>
</dbReference>
<keyword evidence="1" id="KW-0812">Transmembrane</keyword>
<name>A0A1I0W0F2_9BACI</name>